<keyword evidence="1" id="KW-0472">Membrane</keyword>
<gene>
    <name evidence="2" type="ORF">GTO91_16660</name>
</gene>
<proteinExistence type="predicted"/>
<feature type="transmembrane region" description="Helical" evidence="1">
    <location>
        <begin position="52"/>
        <end position="71"/>
    </location>
</feature>
<comment type="caution">
    <text evidence="2">The sequence shown here is derived from an EMBL/GenBank/DDBJ whole genome shotgun (WGS) entry which is preliminary data.</text>
</comment>
<keyword evidence="1" id="KW-1133">Transmembrane helix</keyword>
<keyword evidence="1" id="KW-0812">Transmembrane</keyword>
<feature type="transmembrane region" description="Helical" evidence="1">
    <location>
        <begin position="16"/>
        <end position="40"/>
    </location>
</feature>
<accession>A0A845L976</accession>
<feature type="transmembrane region" description="Helical" evidence="1">
    <location>
        <begin position="127"/>
        <end position="148"/>
    </location>
</feature>
<keyword evidence="3" id="KW-1185">Reference proteome</keyword>
<name>A0A845L976_9FIRM</name>
<dbReference type="OrthoDB" id="9795105at2"/>
<organism evidence="2 3">
    <name type="scientific">Heliomicrobium undosum</name>
    <dbReference type="NCBI Taxonomy" id="121734"/>
    <lineage>
        <taxon>Bacteria</taxon>
        <taxon>Bacillati</taxon>
        <taxon>Bacillota</taxon>
        <taxon>Clostridia</taxon>
        <taxon>Eubacteriales</taxon>
        <taxon>Heliobacteriaceae</taxon>
        <taxon>Heliomicrobium</taxon>
    </lineage>
</organism>
<evidence type="ECO:0000256" key="1">
    <source>
        <dbReference type="SAM" id="Phobius"/>
    </source>
</evidence>
<dbReference type="RefSeq" id="WP_161259850.1">
    <property type="nucleotide sequence ID" value="NZ_WXEY01000033.1"/>
</dbReference>
<dbReference type="Proteomes" id="UP000463470">
    <property type="component" value="Unassembled WGS sequence"/>
</dbReference>
<sequence length="168" mass="18442">MAMTHYMELLAVNQPWNLILFMAIPVILAETVAITELFILFNRQCSGLLRKINKVASIVGGVYFLGVFVYLMNAAVIPLTMSGQWRGPADVIAVGFYLSGIIPLLGMALLDLKLIGKQRDEEAKLKLHATFVAIFLVVAHVAMIFGMLDPTLLMSSPSSQAMPPHSMH</sequence>
<dbReference type="AlphaFoldDB" id="A0A845L976"/>
<dbReference type="EMBL" id="WXEY01000033">
    <property type="protein sequence ID" value="MZP31334.1"/>
    <property type="molecule type" value="Genomic_DNA"/>
</dbReference>
<evidence type="ECO:0000313" key="3">
    <source>
        <dbReference type="Proteomes" id="UP000463470"/>
    </source>
</evidence>
<evidence type="ECO:0000313" key="2">
    <source>
        <dbReference type="EMBL" id="MZP31334.1"/>
    </source>
</evidence>
<dbReference type="Pfam" id="PF20617">
    <property type="entry name" value="DUF6803"/>
    <property type="match status" value="1"/>
</dbReference>
<protein>
    <submittedName>
        <fullName evidence="2">Permease</fullName>
    </submittedName>
</protein>
<dbReference type="InterPro" id="IPR046547">
    <property type="entry name" value="DUF6803"/>
</dbReference>
<feature type="transmembrane region" description="Helical" evidence="1">
    <location>
        <begin position="91"/>
        <end position="115"/>
    </location>
</feature>
<reference evidence="2 3" key="1">
    <citation type="submission" date="2020-01" db="EMBL/GenBank/DDBJ databases">
        <title>Whole-genome sequence of Heliobacterium undosum DSM 13378.</title>
        <authorList>
            <person name="Kyndt J.A."/>
            <person name="Meyer T.E."/>
        </authorList>
    </citation>
    <scope>NUCLEOTIDE SEQUENCE [LARGE SCALE GENOMIC DNA]</scope>
    <source>
        <strain evidence="2 3">DSM 13378</strain>
    </source>
</reference>